<evidence type="ECO:0000313" key="9">
    <source>
        <dbReference type="EMBL" id="RMI20470.1"/>
    </source>
</evidence>
<dbReference type="Proteomes" id="UP000274097">
    <property type="component" value="Unassembled WGS sequence"/>
</dbReference>
<keyword evidence="1 6" id="KW-0285">Flavoprotein</keyword>
<dbReference type="GO" id="GO:0004497">
    <property type="term" value="F:monooxygenase activity"/>
    <property type="evidence" value="ECO:0007669"/>
    <property type="project" value="UniProtKB-KW"/>
</dbReference>
<dbReference type="NCBIfam" id="TIGR03860">
    <property type="entry name" value="FMN_nitrolo"/>
    <property type="match status" value="1"/>
</dbReference>
<evidence type="ECO:0000256" key="2">
    <source>
        <dbReference type="ARBA" id="ARBA00022643"/>
    </source>
</evidence>
<dbReference type="InterPro" id="IPR051260">
    <property type="entry name" value="Diverse_substr_monoxygenases"/>
</dbReference>
<dbReference type="InterPro" id="IPR011251">
    <property type="entry name" value="Luciferase-like_dom"/>
</dbReference>
<dbReference type="RefSeq" id="WP_120638698.1">
    <property type="nucleotide sequence ID" value="NZ_RAQU01000069.1"/>
</dbReference>
<proteinExistence type="inferred from homology"/>
<keyword evidence="2 6" id="KW-0288">FMN</keyword>
<dbReference type="Gene3D" id="3.20.20.30">
    <property type="entry name" value="Luciferase-like domain"/>
    <property type="match status" value="1"/>
</dbReference>
<evidence type="ECO:0000256" key="6">
    <source>
        <dbReference type="PIRSR" id="PIRSR000337-1"/>
    </source>
</evidence>
<dbReference type="InterPro" id="IPR036661">
    <property type="entry name" value="Luciferase-like_sf"/>
</dbReference>
<evidence type="ECO:0000313" key="11">
    <source>
        <dbReference type="Proteomes" id="UP000278036"/>
    </source>
</evidence>
<gene>
    <name evidence="8" type="ORF">D6Z83_12835</name>
    <name evidence="9" type="ORF">EBE87_15085</name>
</gene>
<evidence type="ECO:0000256" key="4">
    <source>
        <dbReference type="ARBA" id="ARBA00023033"/>
    </source>
</evidence>
<evidence type="ECO:0000256" key="5">
    <source>
        <dbReference type="ARBA" id="ARBA00033748"/>
    </source>
</evidence>
<feature type="domain" description="Luciferase-like" evidence="7">
    <location>
        <begin position="28"/>
        <end position="394"/>
    </location>
</feature>
<keyword evidence="10" id="KW-1185">Reference proteome</keyword>
<keyword evidence="3" id="KW-0560">Oxidoreductase</keyword>
<evidence type="ECO:0000313" key="10">
    <source>
        <dbReference type="Proteomes" id="UP000274097"/>
    </source>
</evidence>
<feature type="binding site" evidence="6">
    <location>
        <position position="158"/>
    </location>
    <ligand>
        <name>FMN</name>
        <dbReference type="ChEBI" id="CHEBI:58210"/>
    </ligand>
</feature>
<dbReference type="OrthoDB" id="6752030at2"/>
<dbReference type="Pfam" id="PF00296">
    <property type="entry name" value="Bac_luciferase"/>
    <property type="match status" value="1"/>
</dbReference>
<feature type="binding site" evidence="6">
    <location>
        <position position="61"/>
    </location>
    <ligand>
        <name>FMN</name>
        <dbReference type="ChEBI" id="CHEBI:58210"/>
    </ligand>
</feature>
<dbReference type="EMBL" id="RFLX01000011">
    <property type="protein sequence ID" value="RMI20470.1"/>
    <property type="molecule type" value="Genomic_DNA"/>
</dbReference>
<dbReference type="PIRSF" id="PIRSF000337">
    <property type="entry name" value="NTA_MOA"/>
    <property type="match status" value="1"/>
</dbReference>
<dbReference type="InParanoid" id="A0A3A9JGF4"/>
<feature type="binding site" evidence="6">
    <location>
        <position position="229"/>
    </location>
    <ligand>
        <name>FMN</name>
        <dbReference type="ChEBI" id="CHEBI:58210"/>
    </ligand>
</feature>
<dbReference type="PANTHER" id="PTHR30011">
    <property type="entry name" value="ALKANESULFONATE MONOOXYGENASE-RELATED"/>
    <property type="match status" value="1"/>
</dbReference>
<evidence type="ECO:0000256" key="1">
    <source>
        <dbReference type="ARBA" id="ARBA00022630"/>
    </source>
</evidence>
<reference evidence="8 11" key="1">
    <citation type="submission" date="2018-09" db="EMBL/GenBank/DDBJ databases">
        <title>Roseomonas sp. nov., isolated from feces of Tibetan antelopes in the Qinghai-Tibet plateau, China.</title>
        <authorList>
            <person name="Tian Z."/>
        </authorList>
    </citation>
    <scope>NUCLEOTIDE SEQUENCE [LARGE SCALE GENOMIC DNA]</scope>
    <source>
        <strain evidence="9 10">Z23</strain>
        <strain evidence="8 11">Z24</strain>
    </source>
</reference>
<sequence length="452" mass="50475">MNTTRRQGQMKLGAFFHPTGHHVAAWLHPDAQIDAGTNFRHYARMTQVAERAKFDLVFLADSAATRGGNMKALRRWPQYMAYFEPTTLLSGLAALTEKIGLVATATTSFNEPYNLARRYASLDHISGGRAGWNVVTSSNKAEPYNYGQDKLPAHGDRYGRAREFVEVVKGLWDSWEDDAFLRDREQALYFDPDKLHTLDHHGQYFDVRGPLNVARPPQGYPVLVQAGASDAGRDFAAEAAEIVFTAQTELAQAKAFHDDMKGRMARFGRAPDQLKIMPGLNPIIGRTEEEAREKHAFLQSLIHPDVGRELLSPELGGVDLSEVPVDEVLPENLIDDSVDSSKSTFQRVADMARKEKLTVRQMYERYGGARGQRTVIGTPTQIADQMEEWFLAGAVDGFLIQPAVLPTGLDEFAETVIPELQRRGLFRTEYEGSTLRENLGLHRPVGRYASQG</sequence>
<dbReference type="InterPro" id="IPR016215">
    <property type="entry name" value="NTA_MOA"/>
</dbReference>
<evidence type="ECO:0000256" key="3">
    <source>
        <dbReference type="ARBA" id="ARBA00023002"/>
    </source>
</evidence>
<evidence type="ECO:0000313" key="8">
    <source>
        <dbReference type="EMBL" id="RKK03793.1"/>
    </source>
</evidence>
<protein>
    <submittedName>
        <fullName evidence="8">LLM class flavin-dependent oxidoreductase</fullName>
    </submittedName>
</protein>
<keyword evidence="4" id="KW-0503">Monooxygenase</keyword>
<dbReference type="GO" id="GO:0016705">
    <property type="term" value="F:oxidoreductase activity, acting on paired donors, with incorporation or reduction of molecular oxygen"/>
    <property type="evidence" value="ECO:0007669"/>
    <property type="project" value="InterPro"/>
</dbReference>
<feature type="binding site" evidence="6">
    <location>
        <position position="154"/>
    </location>
    <ligand>
        <name>FMN</name>
        <dbReference type="ChEBI" id="CHEBI:58210"/>
    </ligand>
</feature>
<dbReference type="AlphaFoldDB" id="A0A3A9JGF4"/>
<dbReference type="PANTHER" id="PTHR30011:SF16">
    <property type="entry name" value="C2H2 FINGER DOMAIN TRANSCRIPTION FACTOR (EUROFUNG)-RELATED"/>
    <property type="match status" value="1"/>
</dbReference>
<feature type="binding site" evidence="6">
    <location>
        <position position="104"/>
    </location>
    <ligand>
        <name>FMN</name>
        <dbReference type="ChEBI" id="CHEBI:58210"/>
    </ligand>
</feature>
<accession>A0A3A9JGF4</accession>
<dbReference type="Proteomes" id="UP000278036">
    <property type="component" value="Unassembled WGS sequence"/>
</dbReference>
<name>A0A3A9JGF4_9PROT</name>
<organism evidence="8 11">
    <name type="scientific">Teichococcus wenyumeiae</name>
    <dbReference type="NCBI Taxonomy" id="2478470"/>
    <lineage>
        <taxon>Bacteria</taxon>
        <taxon>Pseudomonadati</taxon>
        <taxon>Pseudomonadota</taxon>
        <taxon>Alphaproteobacteria</taxon>
        <taxon>Acetobacterales</taxon>
        <taxon>Roseomonadaceae</taxon>
        <taxon>Roseomonas</taxon>
    </lineage>
</organism>
<dbReference type="CDD" id="cd01095">
    <property type="entry name" value="Nitrilotriacetate_monoxgenase"/>
    <property type="match status" value="1"/>
</dbReference>
<comment type="similarity">
    <text evidence="5">Belongs to the NtaA/SnaA/DszA monooxygenase family.</text>
</comment>
<comment type="caution">
    <text evidence="8">The sequence shown here is derived from an EMBL/GenBank/DDBJ whole genome shotgun (WGS) entry which is preliminary data.</text>
</comment>
<evidence type="ECO:0000259" key="7">
    <source>
        <dbReference type="Pfam" id="PF00296"/>
    </source>
</evidence>
<dbReference type="EMBL" id="RAQU01000069">
    <property type="protein sequence ID" value="RKK03793.1"/>
    <property type="molecule type" value="Genomic_DNA"/>
</dbReference>
<dbReference type="SUPFAM" id="SSF51679">
    <property type="entry name" value="Bacterial luciferase-like"/>
    <property type="match status" value="1"/>
</dbReference>